<dbReference type="Gene3D" id="3.30.70.240">
    <property type="match status" value="1"/>
</dbReference>
<dbReference type="Gene3D" id="3.40.50.300">
    <property type="entry name" value="P-loop containing nucleotide triphosphate hydrolases"/>
    <property type="match status" value="1"/>
</dbReference>
<evidence type="ECO:0000256" key="10">
    <source>
        <dbReference type="ARBA" id="ARBA00045974"/>
    </source>
</evidence>
<organism evidence="14 15">
    <name type="scientific">Bathycoccus prasinos</name>
    <dbReference type="NCBI Taxonomy" id="41875"/>
    <lineage>
        <taxon>Eukaryota</taxon>
        <taxon>Viridiplantae</taxon>
        <taxon>Chlorophyta</taxon>
        <taxon>Mamiellophyceae</taxon>
        <taxon>Mamiellales</taxon>
        <taxon>Bathycoccaceae</taxon>
        <taxon>Bathycoccus</taxon>
    </lineage>
</organism>
<dbReference type="InterPro" id="IPR014721">
    <property type="entry name" value="Ribsml_uS5_D2-typ_fold_subgr"/>
</dbReference>
<dbReference type="Pfam" id="PF00009">
    <property type="entry name" value="GTP_EFTU"/>
    <property type="match status" value="1"/>
</dbReference>
<dbReference type="InterPro" id="IPR009000">
    <property type="entry name" value="Transl_B-barrel_sf"/>
</dbReference>
<dbReference type="CDD" id="cd04090">
    <property type="entry name" value="EF2_II_snRNP"/>
    <property type="match status" value="1"/>
</dbReference>
<dbReference type="RefSeq" id="XP_007508471.1">
    <property type="nucleotide sequence ID" value="XM_007508409.1"/>
</dbReference>
<dbReference type="InterPro" id="IPR044121">
    <property type="entry name" value="Snu114_GTP-bd"/>
</dbReference>
<dbReference type="Gene3D" id="3.30.230.10">
    <property type="match status" value="1"/>
</dbReference>
<keyword evidence="6" id="KW-0342">GTP-binding</keyword>
<dbReference type="SUPFAM" id="SSF52540">
    <property type="entry name" value="P-loop containing nucleoside triphosphate hydrolases"/>
    <property type="match status" value="1"/>
</dbReference>
<feature type="region of interest" description="Disordered" evidence="12">
    <location>
        <begin position="1"/>
        <end position="69"/>
    </location>
</feature>
<dbReference type="GO" id="GO:0003924">
    <property type="term" value="F:GTPase activity"/>
    <property type="evidence" value="ECO:0007669"/>
    <property type="project" value="InterPro"/>
</dbReference>
<name>K8F6W0_9CHLO</name>
<evidence type="ECO:0000313" key="15">
    <source>
        <dbReference type="Proteomes" id="UP000198341"/>
    </source>
</evidence>
<dbReference type="SMART" id="SM00838">
    <property type="entry name" value="EFG_C"/>
    <property type="match status" value="1"/>
</dbReference>
<keyword evidence="15" id="KW-1185">Reference proteome</keyword>
<dbReference type="CDD" id="cd01683">
    <property type="entry name" value="EF2_IV_snRNP"/>
    <property type="match status" value="1"/>
</dbReference>
<dbReference type="Pfam" id="PF03144">
    <property type="entry name" value="GTP_EFTU_D2"/>
    <property type="match status" value="1"/>
</dbReference>
<evidence type="ECO:0000256" key="5">
    <source>
        <dbReference type="ARBA" id="ARBA00022741"/>
    </source>
</evidence>
<evidence type="ECO:0000256" key="2">
    <source>
        <dbReference type="ARBA" id="ARBA00018774"/>
    </source>
</evidence>
<dbReference type="GO" id="GO:0030623">
    <property type="term" value="F:U5 snRNA binding"/>
    <property type="evidence" value="ECO:0007669"/>
    <property type="project" value="TreeGrafter"/>
</dbReference>
<dbReference type="Pfam" id="PF03764">
    <property type="entry name" value="EFG_IV"/>
    <property type="match status" value="1"/>
</dbReference>
<dbReference type="InterPro" id="IPR000640">
    <property type="entry name" value="EFG_V-like"/>
</dbReference>
<dbReference type="InterPro" id="IPR035647">
    <property type="entry name" value="EFG_III/V"/>
</dbReference>
<dbReference type="Gene3D" id="3.30.70.870">
    <property type="entry name" value="Elongation Factor G (Translational Gtpase), domain 3"/>
    <property type="match status" value="1"/>
</dbReference>
<dbReference type="KEGG" id="bpg:Bathy17g00110"/>
<dbReference type="FunFam" id="2.40.30.10:FF:000029">
    <property type="entry name" value="116 kDa U5 small nuclear ribonucleoprotein component"/>
    <property type="match status" value="1"/>
</dbReference>
<dbReference type="FunFam" id="3.30.230.10:FF:000009">
    <property type="entry name" value="116 kDa U5 small nuclear ribonucleoprotein component"/>
    <property type="match status" value="1"/>
</dbReference>
<dbReference type="EMBL" id="FO082262">
    <property type="protein sequence ID" value="CCO20575.1"/>
    <property type="molecule type" value="Genomic_DNA"/>
</dbReference>
<evidence type="ECO:0000256" key="1">
    <source>
        <dbReference type="ARBA" id="ARBA00004123"/>
    </source>
</evidence>
<dbReference type="GO" id="GO:0071007">
    <property type="term" value="C:U2-type catalytic step 2 spliceosome"/>
    <property type="evidence" value="ECO:0007669"/>
    <property type="project" value="TreeGrafter"/>
</dbReference>
<evidence type="ECO:0000256" key="3">
    <source>
        <dbReference type="ARBA" id="ARBA00022664"/>
    </source>
</evidence>
<dbReference type="FunFam" id="3.30.70.870:FF:000002">
    <property type="entry name" value="Translation elongation factor 2"/>
    <property type="match status" value="1"/>
</dbReference>
<keyword evidence="3" id="KW-0507">mRNA processing</keyword>
<sequence length="1025" mass="114264">MDESNYDEFGNYIGPDVDSEDDLIEDDNNEEEDGDWGRRRRGDGADEEMRGNDEDEDEENDEEEPTTTNAIVVLAEDKKYYPSSKEVYGEDTETLVETEDAQALEVPIIASQNTKRFEIVSEDSKLDISHAKMKCKPEFLEMLWQTPVLSRNVCIAGHLHHGKSSLVDALVEETHDVSDAWKYDDNLGSSSTQLSQNNYNALRLYTDTRLDERSREMSIKAVPMTLPLADGKHGKTHSISIFDTPGHANFCDEVSAAARIADGFLIVVDAAEGVMCGTEKAIKIAARENVPCVLFINKIDRLIVELKLPPADAYHKLRHVIEECNALIEAAYGPENARLCTPVNNRVCFGSSLYGFSFTLESFAKTYKNVSQSDDLDHKQFAKRLWGDAYFDEETRAFKKKPPVGQHDCERSFVQFILEPLYKLFSQAVGEAPESFQRALKEFNRFSYKLKPKELKQNTKPLIKLAFSKVFESHGGLTDILLHSIPNPIEGAESKISRTYTGELSTSGRRVRAMQTCDKDGPLAVQIVKLYPSTKSPGAFDAFGRVLSGTLCVNDSVKVLGEAYSPDDEEDCAVKTVSHLWINEARYRIPVQSAPAGSWVLIAGVDQSIVKTATLVSASSKDGEEGNDEDVYTFKPLEFENKAVVKIAVEPLHPSDLPKMVEGLRKISKTYPALQTKVEESGEHIVVGMGEIYLDSAMKDLREVYADIEVKVADPVVVFAETVVETSALKCFAETPNKRNKITMIAEPLDKGLGLDIESKNVVLEWPKKHLANFFTQKYDWDALAARSVWAFGPDSDGPNVLMDDTLPSEVDKDLLMSVRESIVQGFQWGTREGPLCEEPIRETKFKILDATISSEPLQRGGGQIIPTSRRCVYSAFLTAQPRLMEPVYAVEIQTPADCMTAIYNVLSKRRGHVVSDVAKPGTPVYIVKALLPAIESFGFETDLRAHTRGMAFGLSYFDHWSVVPGDPLDRAIQLRPLEPSPVSHLAREFCIKTRRRKGMGEDISASKFFDSSLLEALEGVTLYL</sequence>
<dbReference type="GO" id="GO:0046540">
    <property type="term" value="C:U4/U6 x U5 tri-snRNP complex"/>
    <property type="evidence" value="ECO:0007669"/>
    <property type="project" value="TreeGrafter"/>
</dbReference>
<evidence type="ECO:0000313" key="14">
    <source>
        <dbReference type="EMBL" id="CCO20575.1"/>
    </source>
</evidence>
<accession>K8F6W0</accession>
<dbReference type="OrthoDB" id="364892at2759"/>
<feature type="domain" description="Tr-type G" evidence="13">
    <location>
        <begin position="148"/>
        <end position="375"/>
    </location>
</feature>
<dbReference type="SUPFAM" id="SSF54211">
    <property type="entry name" value="Ribosomal protein S5 domain 2-like"/>
    <property type="match status" value="1"/>
</dbReference>
<dbReference type="Gene3D" id="3.90.1430.10">
    <property type="entry name" value="Yeast translation eEF2 (G' domain)"/>
    <property type="match status" value="1"/>
</dbReference>
<dbReference type="GO" id="GO:0005829">
    <property type="term" value="C:cytosol"/>
    <property type="evidence" value="ECO:0007669"/>
    <property type="project" value="TreeGrafter"/>
</dbReference>
<gene>
    <name evidence="14" type="ordered locus">Bathy17g00110</name>
</gene>
<dbReference type="InterPro" id="IPR020568">
    <property type="entry name" value="Ribosomal_Su5_D2-typ_SF"/>
</dbReference>
<dbReference type="Pfam" id="PF00679">
    <property type="entry name" value="EFG_C"/>
    <property type="match status" value="1"/>
</dbReference>
<evidence type="ECO:0000256" key="12">
    <source>
        <dbReference type="SAM" id="MobiDB-lite"/>
    </source>
</evidence>
<dbReference type="InterPro" id="IPR000795">
    <property type="entry name" value="T_Tr_GTP-bd_dom"/>
</dbReference>
<dbReference type="NCBIfam" id="TIGR00231">
    <property type="entry name" value="small_GTP"/>
    <property type="match status" value="1"/>
</dbReference>
<dbReference type="InterPro" id="IPR005225">
    <property type="entry name" value="Small_GTP-bd"/>
</dbReference>
<evidence type="ECO:0000256" key="9">
    <source>
        <dbReference type="ARBA" id="ARBA00031432"/>
    </source>
</evidence>
<dbReference type="GO" id="GO:0005525">
    <property type="term" value="F:GTP binding"/>
    <property type="evidence" value="ECO:0007669"/>
    <property type="project" value="UniProtKB-KW"/>
</dbReference>
<evidence type="ECO:0000256" key="4">
    <source>
        <dbReference type="ARBA" id="ARBA00022728"/>
    </source>
</evidence>
<keyword evidence="4" id="KW-0747">Spliceosome</keyword>
<dbReference type="PROSITE" id="PS51722">
    <property type="entry name" value="G_TR_2"/>
    <property type="match status" value="1"/>
</dbReference>
<protein>
    <recommendedName>
        <fullName evidence="2">116 kDa U5 small nuclear ribonucleoprotein component</fullName>
    </recommendedName>
    <alternativeName>
        <fullName evidence="11">SNU114 homolog</fullName>
    </alternativeName>
    <alternativeName>
        <fullName evidence="9">U5 snRNP-specific protein, 116 kDa</fullName>
    </alternativeName>
</protein>
<evidence type="ECO:0000256" key="7">
    <source>
        <dbReference type="ARBA" id="ARBA00023187"/>
    </source>
</evidence>
<dbReference type="GO" id="GO:0000398">
    <property type="term" value="P:mRNA splicing, via spliceosome"/>
    <property type="evidence" value="ECO:0007669"/>
    <property type="project" value="TreeGrafter"/>
</dbReference>
<evidence type="ECO:0000259" key="13">
    <source>
        <dbReference type="PROSITE" id="PS51722"/>
    </source>
</evidence>
<dbReference type="Pfam" id="PF14492">
    <property type="entry name" value="EFG_III"/>
    <property type="match status" value="1"/>
</dbReference>
<dbReference type="PANTHER" id="PTHR42908:SF6">
    <property type="entry name" value="116 KDA U5 SMALL NUCLEAR RIBONUCLEOPROTEIN COMPONENT"/>
    <property type="match status" value="1"/>
</dbReference>
<evidence type="ECO:0000256" key="8">
    <source>
        <dbReference type="ARBA" id="ARBA00023242"/>
    </source>
</evidence>
<dbReference type="SMART" id="SM00889">
    <property type="entry name" value="EFG_IV"/>
    <property type="match status" value="1"/>
</dbReference>
<dbReference type="CDD" id="cd04167">
    <property type="entry name" value="Snu114p"/>
    <property type="match status" value="1"/>
</dbReference>
<dbReference type="InterPro" id="IPR031950">
    <property type="entry name" value="EFTUD2_N"/>
</dbReference>
<evidence type="ECO:0000256" key="11">
    <source>
        <dbReference type="ARBA" id="ARBA00079027"/>
    </source>
</evidence>
<reference evidence="14 15" key="1">
    <citation type="submission" date="2011-10" db="EMBL/GenBank/DDBJ databases">
        <authorList>
            <person name="Genoscope - CEA"/>
        </authorList>
    </citation>
    <scope>NUCLEOTIDE SEQUENCE [LARGE SCALE GENOMIC DNA]</scope>
    <source>
        <strain evidence="14 15">RCC 1105</strain>
    </source>
</reference>
<dbReference type="InterPro" id="IPR035655">
    <property type="entry name" value="U5-116kDa_C"/>
</dbReference>
<dbReference type="PANTHER" id="PTHR42908">
    <property type="entry name" value="TRANSLATION ELONGATION FACTOR-RELATED"/>
    <property type="match status" value="1"/>
</dbReference>
<dbReference type="STRING" id="41875.K8F6W0"/>
<dbReference type="Gene3D" id="2.40.30.10">
    <property type="entry name" value="Translation factors"/>
    <property type="match status" value="1"/>
</dbReference>
<feature type="compositionally biased region" description="Acidic residues" evidence="12">
    <location>
        <begin position="17"/>
        <end position="34"/>
    </location>
</feature>
<keyword evidence="7" id="KW-0508">mRNA splicing</keyword>
<evidence type="ECO:0000256" key="6">
    <source>
        <dbReference type="ARBA" id="ARBA00023134"/>
    </source>
</evidence>
<dbReference type="SUPFAM" id="SSF54980">
    <property type="entry name" value="EF-G C-terminal domain-like"/>
    <property type="match status" value="2"/>
</dbReference>
<comment type="function">
    <text evidence="10">Required for pre-mRNA splicing as component of the spliceosome, including pre-catalytic, catalytic and post-catalytic spliceosomal complexes. Component of the U5 snRNP and the U4/U6-U5 tri-snRNP complex, a building block of the spliceosome. As a component of the minor spliceosome, involved in the splicing of U12-type introns in pre-mRNAs.</text>
</comment>
<proteinExistence type="predicted"/>
<dbReference type="InterPro" id="IPR005517">
    <property type="entry name" value="Transl_elong_EFG/EF2_IV"/>
</dbReference>
<dbReference type="InterPro" id="IPR027417">
    <property type="entry name" value="P-loop_NTPase"/>
</dbReference>
<comment type="subcellular location">
    <subcellularLocation>
        <location evidence="1">Nucleus</location>
    </subcellularLocation>
</comment>
<dbReference type="Proteomes" id="UP000198341">
    <property type="component" value="Chromosome 17"/>
</dbReference>
<keyword evidence="8" id="KW-0539">Nucleus</keyword>
<dbReference type="CDD" id="cd04098">
    <property type="entry name" value="eEF2_C_snRNP"/>
    <property type="match status" value="1"/>
</dbReference>
<feature type="compositionally biased region" description="Basic and acidic residues" evidence="12">
    <location>
        <begin position="42"/>
        <end position="52"/>
    </location>
</feature>
<feature type="compositionally biased region" description="Acidic residues" evidence="12">
    <location>
        <begin position="53"/>
        <end position="65"/>
    </location>
</feature>
<dbReference type="FunFam" id="3.30.70.240:FF:000004">
    <property type="entry name" value="116 kDa U5 small nuclear ribonucleoprotein"/>
    <property type="match status" value="1"/>
</dbReference>
<dbReference type="Pfam" id="PF16004">
    <property type="entry name" value="EFTUD2"/>
    <property type="match status" value="1"/>
</dbReference>
<dbReference type="FunFam" id="3.40.50.300:FF:000646">
    <property type="entry name" value="U5 small nuclear ribonucleoprotein component"/>
    <property type="match status" value="1"/>
</dbReference>
<dbReference type="InterPro" id="IPR004161">
    <property type="entry name" value="EFTu-like_2"/>
</dbReference>
<dbReference type="eggNOG" id="KOG0468">
    <property type="taxonomic scope" value="Eukaryota"/>
</dbReference>
<dbReference type="InterPro" id="IPR041095">
    <property type="entry name" value="EFG_II"/>
</dbReference>
<dbReference type="SUPFAM" id="SSF50447">
    <property type="entry name" value="Translation proteins"/>
    <property type="match status" value="1"/>
</dbReference>
<keyword evidence="5" id="KW-0547">Nucleotide-binding</keyword>
<dbReference type="AlphaFoldDB" id="K8F6W0"/>
<dbReference type="PRINTS" id="PR00315">
    <property type="entry name" value="ELONGATNFCT"/>
</dbReference>
<dbReference type="GeneID" id="19010923"/>